<evidence type="ECO:0000313" key="2">
    <source>
        <dbReference type="EMBL" id="MBP2058662.1"/>
    </source>
</evidence>
<sequence length="263" mass="29903">MKKKDFLALLEERNDLSAIARAEISADLKAHPERAKIYNQYSKLAGNAPEYSINQIKTKVSNLNNHQVLFLGSSVTFGFGSLGESFVDFLWKRDGLKAIKDAENGTTLVNIDAFTAGDSYVARFQSDLKDPAPEVVVLQLSTNDVRRGSKKLGEISDNHYDTKTITGAIEYILAEIKLLWQCPVIIFTNPDFGEPLYGKMVDRTLELKKKWKFELINLYHDPDFKNQPSLYMADPIHPTRAGYRDKWLPIFEQKLEKVLLKDS</sequence>
<reference evidence="2 3" key="1">
    <citation type="submission" date="2021-03" db="EMBL/GenBank/DDBJ databases">
        <title>Genomic Encyclopedia of Type Strains, Phase IV (KMG-IV): sequencing the most valuable type-strain genomes for metagenomic binning, comparative biology and taxonomic classification.</title>
        <authorList>
            <person name="Goeker M."/>
        </authorList>
    </citation>
    <scope>NUCLEOTIDE SEQUENCE [LARGE SCALE GENOMIC DNA]</scope>
    <source>
        <strain evidence="2 3">DSM 101872</strain>
    </source>
</reference>
<dbReference type="SUPFAM" id="SSF52266">
    <property type="entry name" value="SGNH hydrolase"/>
    <property type="match status" value="1"/>
</dbReference>
<evidence type="ECO:0000259" key="1">
    <source>
        <dbReference type="Pfam" id="PF13472"/>
    </source>
</evidence>
<evidence type="ECO:0000313" key="3">
    <source>
        <dbReference type="Proteomes" id="UP001519292"/>
    </source>
</evidence>
<organism evidence="2 3">
    <name type="scientific">Lactobacillus colini</name>
    <dbReference type="NCBI Taxonomy" id="1819254"/>
    <lineage>
        <taxon>Bacteria</taxon>
        <taxon>Bacillati</taxon>
        <taxon>Bacillota</taxon>
        <taxon>Bacilli</taxon>
        <taxon>Lactobacillales</taxon>
        <taxon>Lactobacillaceae</taxon>
        <taxon>Lactobacillus</taxon>
    </lineage>
</organism>
<dbReference type="Pfam" id="PF13472">
    <property type="entry name" value="Lipase_GDSL_2"/>
    <property type="match status" value="1"/>
</dbReference>
<proteinExistence type="predicted"/>
<accession>A0ABS4MG44</accession>
<dbReference type="Gene3D" id="3.40.50.1110">
    <property type="entry name" value="SGNH hydrolase"/>
    <property type="match status" value="1"/>
</dbReference>
<comment type="caution">
    <text evidence="2">The sequence shown here is derived from an EMBL/GenBank/DDBJ whole genome shotgun (WGS) entry which is preliminary data.</text>
</comment>
<gene>
    <name evidence="2" type="ORF">J2Z60_001850</name>
</gene>
<dbReference type="EMBL" id="JAGGLU010000012">
    <property type="protein sequence ID" value="MBP2058662.1"/>
    <property type="molecule type" value="Genomic_DNA"/>
</dbReference>
<dbReference type="InterPro" id="IPR036514">
    <property type="entry name" value="SGNH_hydro_sf"/>
</dbReference>
<name>A0ABS4MG44_9LACO</name>
<keyword evidence="3" id="KW-1185">Reference proteome</keyword>
<feature type="domain" description="SGNH hydrolase-type esterase" evidence="1">
    <location>
        <begin position="70"/>
        <end position="244"/>
    </location>
</feature>
<dbReference type="InterPro" id="IPR013830">
    <property type="entry name" value="SGNH_hydro"/>
</dbReference>
<dbReference type="CDD" id="cd00229">
    <property type="entry name" value="SGNH_hydrolase"/>
    <property type="match status" value="1"/>
</dbReference>
<dbReference type="Proteomes" id="UP001519292">
    <property type="component" value="Unassembled WGS sequence"/>
</dbReference>
<dbReference type="RefSeq" id="WP_209687391.1">
    <property type="nucleotide sequence ID" value="NZ_JAGGLU010000012.1"/>
</dbReference>
<protein>
    <submittedName>
        <fullName evidence="2">Lysophospholipase L1-like esterase</fullName>
    </submittedName>
</protein>